<feature type="transmembrane region" description="Helical" evidence="1">
    <location>
        <begin position="6"/>
        <end position="28"/>
    </location>
</feature>
<keyword evidence="1" id="KW-1133">Transmembrane helix</keyword>
<proteinExistence type="predicted"/>
<dbReference type="Pfam" id="PF09980">
    <property type="entry name" value="DUF2214"/>
    <property type="match status" value="1"/>
</dbReference>
<keyword evidence="3" id="KW-1185">Reference proteome</keyword>
<reference evidence="2 3" key="1">
    <citation type="submission" date="2018-05" db="EMBL/GenBank/DDBJ databases">
        <title>Genomic Encyclopedia of Type Strains, Phase IV (KMG-IV): sequencing the most valuable type-strain genomes for metagenomic binning, comparative biology and taxonomic classification.</title>
        <authorList>
            <person name="Goeker M."/>
        </authorList>
    </citation>
    <scope>NUCLEOTIDE SEQUENCE [LARGE SCALE GENOMIC DNA]</scope>
    <source>
        <strain evidence="2 3">DSM 6986</strain>
    </source>
</reference>
<dbReference type="Proteomes" id="UP000245396">
    <property type="component" value="Unassembled WGS sequence"/>
</dbReference>
<dbReference type="EMBL" id="QGGG01000006">
    <property type="protein sequence ID" value="PWJ84224.1"/>
    <property type="molecule type" value="Genomic_DNA"/>
</dbReference>
<feature type="transmembrane region" description="Helical" evidence="1">
    <location>
        <begin position="78"/>
        <end position="97"/>
    </location>
</feature>
<gene>
    <name evidence="2" type="ORF">C7441_106139</name>
</gene>
<evidence type="ECO:0000313" key="3">
    <source>
        <dbReference type="Proteomes" id="UP000245396"/>
    </source>
</evidence>
<dbReference type="STRING" id="1192868.GCA_000304395_04532"/>
<dbReference type="InterPro" id="IPR018706">
    <property type="entry name" value="DUF2214_membrane"/>
</dbReference>
<sequence length="149" mass="16744">METTDLLLAIFHHILVFSLAAIIAAEIVLIRSELSPRIIGRLAGIDRAYGMVAMLVILVGIGRVFYGLKGWEFYVYNWAFWAKMAAFVAVALLSILPTMRFISWKKRVSADAGFVVPADEFAPVRTCLRAQMVIFMLIPIFAAIMVRNY</sequence>
<accession>A0A316CPW4</accession>
<dbReference type="RefSeq" id="WP_019173955.1">
    <property type="nucleotide sequence ID" value="NZ_QGGG01000006.1"/>
</dbReference>
<feature type="transmembrane region" description="Helical" evidence="1">
    <location>
        <begin position="48"/>
        <end position="66"/>
    </location>
</feature>
<keyword evidence="1" id="KW-0812">Transmembrane</keyword>
<evidence type="ECO:0000256" key="1">
    <source>
        <dbReference type="SAM" id="Phobius"/>
    </source>
</evidence>
<protein>
    <submittedName>
        <fullName evidence="2">Putative membrane protein</fullName>
    </submittedName>
</protein>
<comment type="caution">
    <text evidence="2">The sequence shown here is derived from an EMBL/GenBank/DDBJ whole genome shotgun (WGS) entry which is preliminary data.</text>
</comment>
<dbReference type="AlphaFoldDB" id="A0A316CPW4"/>
<organism evidence="2 3">
    <name type="scientific">Pseudaminobacter salicylatoxidans</name>
    <dbReference type="NCBI Taxonomy" id="93369"/>
    <lineage>
        <taxon>Bacteria</taxon>
        <taxon>Pseudomonadati</taxon>
        <taxon>Pseudomonadota</taxon>
        <taxon>Alphaproteobacteria</taxon>
        <taxon>Hyphomicrobiales</taxon>
        <taxon>Phyllobacteriaceae</taxon>
        <taxon>Pseudaminobacter</taxon>
    </lineage>
</organism>
<keyword evidence="1" id="KW-0472">Membrane</keyword>
<dbReference type="OrthoDB" id="826511at2"/>
<name>A0A316CPW4_PSESE</name>
<feature type="transmembrane region" description="Helical" evidence="1">
    <location>
        <begin position="127"/>
        <end position="146"/>
    </location>
</feature>
<evidence type="ECO:0000313" key="2">
    <source>
        <dbReference type="EMBL" id="PWJ84224.1"/>
    </source>
</evidence>